<evidence type="ECO:0000256" key="1">
    <source>
        <dbReference type="ARBA" id="ARBA00007435"/>
    </source>
</evidence>
<keyword evidence="3" id="KW-0540">Nuclease</keyword>
<gene>
    <name evidence="3" type="ORF">Lsha_2402</name>
</gene>
<feature type="domain" description="GIY-YIG" evidence="2">
    <location>
        <begin position="1"/>
        <end position="76"/>
    </location>
</feature>
<dbReference type="PANTHER" id="PTHR34477">
    <property type="entry name" value="UPF0213 PROTEIN YHBQ"/>
    <property type="match status" value="1"/>
</dbReference>
<dbReference type="Proteomes" id="UP000054600">
    <property type="component" value="Unassembled WGS sequence"/>
</dbReference>
<dbReference type="OrthoDB" id="9807770at2"/>
<dbReference type="PROSITE" id="PS50164">
    <property type="entry name" value="GIY_YIG"/>
    <property type="match status" value="1"/>
</dbReference>
<dbReference type="CDD" id="cd10456">
    <property type="entry name" value="GIY-YIG_UPF0213"/>
    <property type="match status" value="1"/>
</dbReference>
<keyword evidence="4" id="KW-1185">Reference proteome</keyword>
<dbReference type="SUPFAM" id="SSF82771">
    <property type="entry name" value="GIY-YIG endonuclease"/>
    <property type="match status" value="1"/>
</dbReference>
<sequence>MFWVYILGCNDKSYYTGHTDNLENRLYQHHNRMISGCYTATRLPVTLLYTASFPTRMEALAAENQIKGWSRKKKEALIKENWEELSFHARRKKRES</sequence>
<proteinExistence type="inferred from homology"/>
<dbReference type="SMART" id="SM00465">
    <property type="entry name" value="GIYc"/>
    <property type="match status" value="1"/>
</dbReference>
<dbReference type="Pfam" id="PF01541">
    <property type="entry name" value="GIY-YIG"/>
    <property type="match status" value="1"/>
</dbReference>
<dbReference type="InterPro" id="IPR050190">
    <property type="entry name" value="UPF0213_domain"/>
</dbReference>
<evidence type="ECO:0000313" key="3">
    <source>
        <dbReference type="EMBL" id="KTD57561.1"/>
    </source>
</evidence>
<comment type="caution">
    <text evidence="3">The sequence shown here is derived from an EMBL/GenBank/DDBJ whole genome shotgun (WGS) entry which is preliminary data.</text>
</comment>
<accession>A0A0W0YKW8</accession>
<dbReference type="RefSeq" id="WP_018578347.1">
    <property type="nucleotide sequence ID" value="NZ_KB892434.1"/>
</dbReference>
<organism evidence="3 4">
    <name type="scientific">Legionella shakespearei DSM 23087</name>
    <dbReference type="NCBI Taxonomy" id="1122169"/>
    <lineage>
        <taxon>Bacteria</taxon>
        <taxon>Pseudomonadati</taxon>
        <taxon>Pseudomonadota</taxon>
        <taxon>Gammaproteobacteria</taxon>
        <taxon>Legionellales</taxon>
        <taxon>Legionellaceae</taxon>
        <taxon>Legionella</taxon>
    </lineage>
</organism>
<evidence type="ECO:0000313" key="4">
    <source>
        <dbReference type="Proteomes" id="UP000054600"/>
    </source>
</evidence>
<keyword evidence="3" id="KW-0378">Hydrolase</keyword>
<dbReference type="eggNOG" id="COG2827">
    <property type="taxonomic scope" value="Bacteria"/>
</dbReference>
<evidence type="ECO:0000259" key="2">
    <source>
        <dbReference type="PROSITE" id="PS50164"/>
    </source>
</evidence>
<protein>
    <submittedName>
        <fullName evidence="3">Endonuclease</fullName>
    </submittedName>
</protein>
<dbReference type="InterPro" id="IPR000305">
    <property type="entry name" value="GIY-YIG_endonuc"/>
</dbReference>
<dbReference type="AlphaFoldDB" id="A0A0W0YKW8"/>
<dbReference type="GO" id="GO:0004519">
    <property type="term" value="F:endonuclease activity"/>
    <property type="evidence" value="ECO:0007669"/>
    <property type="project" value="UniProtKB-KW"/>
</dbReference>
<dbReference type="PANTHER" id="PTHR34477:SF1">
    <property type="entry name" value="UPF0213 PROTEIN YHBQ"/>
    <property type="match status" value="1"/>
</dbReference>
<dbReference type="Gene3D" id="3.40.1440.10">
    <property type="entry name" value="GIY-YIG endonuclease"/>
    <property type="match status" value="1"/>
</dbReference>
<keyword evidence="3" id="KW-0255">Endonuclease</keyword>
<comment type="similarity">
    <text evidence="1">Belongs to the UPF0213 family.</text>
</comment>
<dbReference type="PATRIC" id="fig|1122169.6.peg.2756"/>
<dbReference type="InterPro" id="IPR035901">
    <property type="entry name" value="GIY-YIG_endonuc_sf"/>
</dbReference>
<reference evidence="3 4" key="1">
    <citation type="submission" date="2015-11" db="EMBL/GenBank/DDBJ databases">
        <title>Genomic analysis of 38 Legionella species identifies large and diverse effector repertoires.</title>
        <authorList>
            <person name="Burstein D."/>
            <person name="Amaro F."/>
            <person name="Zusman T."/>
            <person name="Lifshitz Z."/>
            <person name="Cohen O."/>
            <person name="Gilbert J.A."/>
            <person name="Pupko T."/>
            <person name="Shuman H.A."/>
            <person name="Segal G."/>
        </authorList>
    </citation>
    <scope>NUCLEOTIDE SEQUENCE [LARGE SCALE GENOMIC DNA]</scope>
    <source>
        <strain evidence="3 4">ATCC 49655</strain>
    </source>
</reference>
<name>A0A0W0YKW8_9GAMM</name>
<dbReference type="EMBL" id="LNYW01000066">
    <property type="protein sequence ID" value="KTD57561.1"/>
    <property type="molecule type" value="Genomic_DNA"/>
</dbReference>